<dbReference type="InterPro" id="IPR002129">
    <property type="entry name" value="PyrdxlP-dep_de-COase"/>
</dbReference>
<keyword evidence="9" id="KW-1185">Reference proteome</keyword>
<comment type="similarity">
    <text evidence="2 7">Belongs to the group II decarboxylase family.</text>
</comment>
<evidence type="ECO:0000313" key="8">
    <source>
        <dbReference type="EMBL" id="RXF73083.1"/>
    </source>
</evidence>
<dbReference type="GO" id="GO:0019752">
    <property type="term" value="P:carboxylic acid metabolic process"/>
    <property type="evidence" value="ECO:0007669"/>
    <property type="project" value="InterPro"/>
</dbReference>
<keyword evidence="8" id="KW-0032">Aminotransferase</keyword>
<gene>
    <name evidence="8" type="ORF">EK403_11365</name>
</gene>
<dbReference type="EMBL" id="RYFI01000010">
    <property type="protein sequence ID" value="RXF73083.1"/>
    <property type="molecule type" value="Genomic_DNA"/>
</dbReference>
<dbReference type="GO" id="GO:0006520">
    <property type="term" value="P:amino acid metabolic process"/>
    <property type="evidence" value="ECO:0007669"/>
    <property type="project" value="InterPro"/>
</dbReference>
<comment type="cofactor">
    <cofactor evidence="1 6 7">
        <name>pyridoxal 5'-phosphate</name>
        <dbReference type="ChEBI" id="CHEBI:597326"/>
    </cofactor>
</comment>
<name>A0A4Q0MIC8_9HYPH</name>
<dbReference type="InterPro" id="IPR015422">
    <property type="entry name" value="PyrdxlP-dep_Trfase_small"/>
</dbReference>
<evidence type="ECO:0000256" key="1">
    <source>
        <dbReference type="ARBA" id="ARBA00001933"/>
    </source>
</evidence>
<organism evidence="8 9">
    <name type="scientific">Hansschlegelia zhihuaiae</name>
    <dbReference type="NCBI Taxonomy" id="405005"/>
    <lineage>
        <taxon>Bacteria</taxon>
        <taxon>Pseudomonadati</taxon>
        <taxon>Pseudomonadota</taxon>
        <taxon>Alphaproteobacteria</taxon>
        <taxon>Hyphomicrobiales</taxon>
        <taxon>Methylopilaceae</taxon>
        <taxon>Hansschlegelia</taxon>
    </lineage>
</organism>
<dbReference type="GO" id="GO:0016831">
    <property type="term" value="F:carboxy-lyase activity"/>
    <property type="evidence" value="ECO:0007669"/>
    <property type="project" value="UniProtKB-KW"/>
</dbReference>
<evidence type="ECO:0000256" key="4">
    <source>
        <dbReference type="ARBA" id="ARBA00022898"/>
    </source>
</evidence>
<dbReference type="InterPro" id="IPR015424">
    <property type="entry name" value="PyrdxlP-dep_Trfase"/>
</dbReference>
<keyword evidence="4 6" id="KW-0663">Pyridoxal phosphate</keyword>
<keyword evidence="8" id="KW-0808">Transferase</keyword>
<evidence type="ECO:0000256" key="7">
    <source>
        <dbReference type="RuleBase" id="RU000382"/>
    </source>
</evidence>
<dbReference type="GO" id="GO:0030170">
    <property type="term" value="F:pyridoxal phosphate binding"/>
    <property type="evidence" value="ECO:0007669"/>
    <property type="project" value="InterPro"/>
</dbReference>
<dbReference type="RefSeq" id="WP_128777614.1">
    <property type="nucleotide sequence ID" value="NZ_RYFI01000010.1"/>
</dbReference>
<dbReference type="PANTHER" id="PTHR45677">
    <property type="entry name" value="GLUTAMATE DECARBOXYLASE-RELATED"/>
    <property type="match status" value="1"/>
</dbReference>
<sequence length="475" mass="50054">MTRSVPPLGPSPDELAAAFARLVETALERAERGGEAPVIRQADPETLAALAAPPPAAGRALDEALARLDAALSSGMNTDHPRFFAFIPSPASPLSWLGELAASIHNQHLGAARQSEGATAIERGLIRWLAGEAGMPEGAGGLFVSGGSIANLTALTAARDQMLVEDERAQGTAYVTAETHASVAKALRIIGLTDRQIRVAPVDGERRMDVAGLARVIAEDRAAGLKPFVVAATAGTTNTGAIDPLPEIADLCEREGLWMHVDGAYGASALLSPAHRDLLEGVGRADSLSWDAHKWLFQTYGCGVALLRDASLLAPSFSLSADYLRDGDAVGADPNFWDLGPELTRSARAVRLWLTLQAMGRDGMAAAIAHGFALAEATERAVRETPDWLVASPARMAITAFRYVPEGLATDTADAINAAAARRLMEEGYAAVGATRLDGRVALRVCAINPRATETDMRETIRRLDGIARDLRGAV</sequence>
<dbReference type="GO" id="GO:0008483">
    <property type="term" value="F:transaminase activity"/>
    <property type="evidence" value="ECO:0007669"/>
    <property type="project" value="UniProtKB-KW"/>
</dbReference>
<dbReference type="Gene3D" id="3.90.1150.10">
    <property type="entry name" value="Aspartate Aminotransferase, domain 1"/>
    <property type="match status" value="1"/>
</dbReference>
<accession>A0A4Q0MIC8</accession>
<dbReference type="Gene3D" id="3.40.640.10">
    <property type="entry name" value="Type I PLP-dependent aspartate aminotransferase-like (Major domain)"/>
    <property type="match status" value="1"/>
</dbReference>
<dbReference type="Pfam" id="PF00282">
    <property type="entry name" value="Pyridoxal_deC"/>
    <property type="match status" value="1"/>
</dbReference>
<dbReference type="InterPro" id="IPR015421">
    <property type="entry name" value="PyrdxlP-dep_Trfase_major"/>
</dbReference>
<dbReference type="GO" id="GO:0005737">
    <property type="term" value="C:cytoplasm"/>
    <property type="evidence" value="ECO:0007669"/>
    <property type="project" value="TreeGrafter"/>
</dbReference>
<dbReference type="PANTHER" id="PTHR45677:SF8">
    <property type="entry name" value="CYSTEINE SULFINIC ACID DECARBOXYLASE"/>
    <property type="match status" value="1"/>
</dbReference>
<evidence type="ECO:0000313" key="9">
    <source>
        <dbReference type="Proteomes" id="UP000289708"/>
    </source>
</evidence>
<proteinExistence type="inferred from homology"/>
<dbReference type="Proteomes" id="UP000289708">
    <property type="component" value="Unassembled WGS sequence"/>
</dbReference>
<reference evidence="8 9" key="1">
    <citation type="submission" date="2018-12" db="EMBL/GenBank/DDBJ databases">
        <title>bacterium Hansschlegelia zhihuaiae S113.</title>
        <authorList>
            <person name="He J."/>
        </authorList>
    </citation>
    <scope>NUCLEOTIDE SEQUENCE [LARGE SCALE GENOMIC DNA]</scope>
    <source>
        <strain evidence="8 9">S 113</strain>
    </source>
</reference>
<dbReference type="OrthoDB" id="9803665at2"/>
<dbReference type="Gene3D" id="3.90.1150.170">
    <property type="match status" value="1"/>
</dbReference>
<comment type="caution">
    <text evidence="8">The sequence shown here is derived from an EMBL/GenBank/DDBJ whole genome shotgun (WGS) entry which is preliminary data.</text>
</comment>
<evidence type="ECO:0000256" key="2">
    <source>
        <dbReference type="ARBA" id="ARBA00009533"/>
    </source>
</evidence>
<dbReference type="AlphaFoldDB" id="A0A4Q0MIC8"/>
<evidence type="ECO:0000256" key="6">
    <source>
        <dbReference type="PIRSR" id="PIRSR602129-50"/>
    </source>
</evidence>
<protein>
    <submittedName>
        <fullName evidence="8">Aminotransferase class V-fold PLP-dependent enzyme</fullName>
    </submittedName>
</protein>
<keyword evidence="5 7" id="KW-0456">Lyase</keyword>
<keyword evidence="3" id="KW-0210">Decarboxylase</keyword>
<evidence type="ECO:0000256" key="3">
    <source>
        <dbReference type="ARBA" id="ARBA00022793"/>
    </source>
</evidence>
<dbReference type="InterPro" id="IPR010977">
    <property type="entry name" value="Aromatic_deC"/>
</dbReference>
<feature type="modified residue" description="N6-(pyridoxal phosphate)lysine" evidence="6">
    <location>
        <position position="294"/>
    </location>
</feature>
<evidence type="ECO:0000256" key="5">
    <source>
        <dbReference type="ARBA" id="ARBA00023239"/>
    </source>
</evidence>
<dbReference type="PRINTS" id="PR00800">
    <property type="entry name" value="YHDCRBOXLASE"/>
</dbReference>
<dbReference type="SUPFAM" id="SSF53383">
    <property type="entry name" value="PLP-dependent transferases"/>
    <property type="match status" value="1"/>
</dbReference>